<evidence type="ECO:0000259" key="2">
    <source>
        <dbReference type="Pfam" id="PF11181"/>
    </source>
</evidence>
<evidence type="ECO:0000313" key="4">
    <source>
        <dbReference type="Proteomes" id="UP000194154"/>
    </source>
</evidence>
<comment type="similarity">
    <text evidence="1">Belongs to the UPF0355 family.</text>
</comment>
<dbReference type="KEGG" id="mcak:MCCS_19040"/>
<gene>
    <name evidence="3" type="ORF">MCCS_19040</name>
</gene>
<dbReference type="STRING" id="1855823.MCCS_19040"/>
<dbReference type="Pfam" id="PF11181">
    <property type="entry name" value="YflT"/>
    <property type="match status" value="1"/>
</dbReference>
<dbReference type="GeneID" id="35295994"/>
<dbReference type="EMBL" id="CP021059">
    <property type="protein sequence ID" value="ARQ07530.1"/>
    <property type="molecule type" value="Genomic_DNA"/>
</dbReference>
<feature type="domain" description="General stress protein 17M-like" evidence="2">
    <location>
        <begin position="3"/>
        <end position="95"/>
    </location>
</feature>
<dbReference type="RefSeq" id="WP_157891091.1">
    <property type="nucleotide sequence ID" value="NZ_CBCRZA010000004.1"/>
</dbReference>
<keyword evidence="4" id="KW-1185">Reference proteome</keyword>
<proteinExistence type="inferred from homology"/>
<sequence>MRFVESFMSEQPLLGKIEQLKAEGYKEEEIYVLSQNKVEGLAIVDSKTNFIDASGGLGDRISSFFTGKSVPAAQFDSLDLSEIDKEQYIRDIESGNILLFVRKK</sequence>
<organism evidence="3 4">
    <name type="scientific">Macrococcoides canis</name>
    <dbReference type="NCBI Taxonomy" id="1855823"/>
    <lineage>
        <taxon>Bacteria</taxon>
        <taxon>Bacillati</taxon>
        <taxon>Bacillota</taxon>
        <taxon>Bacilli</taxon>
        <taxon>Bacillales</taxon>
        <taxon>Staphylococcaceae</taxon>
        <taxon>Macrococcoides</taxon>
    </lineage>
</organism>
<evidence type="ECO:0000313" key="3">
    <source>
        <dbReference type="EMBL" id="ARQ07530.1"/>
    </source>
</evidence>
<reference evidence="3 4" key="1">
    <citation type="journal article" date="2017" name="Int. J. Syst. Evol. Microbiol.">
        <title>Macrococcus canis sp. nov., a skin bacterium associated with infections in dogs.</title>
        <authorList>
            <person name="Gobeli Brawand S."/>
            <person name="Cotting K."/>
            <person name="Gomez-Sanz E."/>
            <person name="Collaud A."/>
            <person name="Thomann A."/>
            <person name="Brodard I."/>
            <person name="Rodriguez-Campos S."/>
            <person name="Strauss C."/>
            <person name="Perreten V."/>
        </authorList>
    </citation>
    <scope>NUCLEOTIDE SEQUENCE [LARGE SCALE GENOMIC DNA]</scope>
    <source>
        <strain evidence="3 4">KM45013</strain>
    </source>
</reference>
<accession>A0A1W7AEH0</accession>
<dbReference type="OrthoDB" id="2418406at2"/>
<name>A0A1W7AEH0_9STAP</name>
<protein>
    <submittedName>
        <fullName evidence="3">Heat induced stress protein YflT</fullName>
    </submittedName>
</protein>
<dbReference type="AlphaFoldDB" id="A0A1W7AEH0"/>
<dbReference type="InterPro" id="IPR025889">
    <property type="entry name" value="GSP17M-like_dom"/>
</dbReference>
<dbReference type="Proteomes" id="UP000194154">
    <property type="component" value="Chromosome"/>
</dbReference>
<evidence type="ECO:0000256" key="1">
    <source>
        <dbReference type="ARBA" id="ARBA00008128"/>
    </source>
</evidence>